<proteinExistence type="predicted"/>
<protein>
    <recommendedName>
        <fullName evidence="2">Lipoprotein</fullName>
    </recommendedName>
</protein>
<name>A0A1J5T515_9ZZZZ</name>
<dbReference type="AlphaFoldDB" id="A0A1J5T515"/>
<comment type="caution">
    <text evidence="1">The sequence shown here is derived from an EMBL/GenBank/DDBJ whole genome shotgun (WGS) entry which is preliminary data.</text>
</comment>
<sequence length="201" mass="22413">MKLHKTFLSSIAIVVAVGMLSSCAQYKVSTDHVKDYQGHIEKLSIWSGIVNVPTFGFKGRLESDTFSNRFDAALAHAFLDEKISVVIHDIPQPRQNELNVNFSLGEQDFHPDTRLLIQPVRYQILNMSGGIGGSSSEVARLWLNLILVDLRGDVSDLNKKVIWRGSIFVDNSGLDLTVWKTAGAEKLSKQITDALKKDKFL</sequence>
<gene>
    <name evidence="1" type="ORF">GALL_34360</name>
</gene>
<reference evidence="1" key="1">
    <citation type="submission" date="2016-10" db="EMBL/GenBank/DDBJ databases">
        <title>Sequence of Gallionella enrichment culture.</title>
        <authorList>
            <person name="Poehlein A."/>
            <person name="Muehling M."/>
            <person name="Daniel R."/>
        </authorList>
    </citation>
    <scope>NUCLEOTIDE SEQUENCE</scope>
</reference>
<dbReference type="PROSITE" id="PS51257">
    <property type="entry name" value="PROKAR_LIPOPROTEIN"/>
    <property type="match status" value="1"/>
</dbReference>
<organism evidence="1">
    <name type="scientific">mine drainage metagenome</name>
    <dbReference type="NCBI Taxonomy" id="410659"/>
    <lineage>
        <taxon>unclassified sequences</taxon>
        <taxon>metagenomes</taxon>
        <taxon>ecological metagenomes</taxon>
    </lineage>
</organism>
<accession>A0A1J5T515</accession>
<evidence type="ECO:0000313" key="1">
    <source>
        <dbReference type="EMBL" id="OIR15935.1"/>
    </source>
</evidence>
<dbReference type="EMBL" id="MLJW01000008">
    <property type="protein sequence ID" value="OIR15935.1"/>
    <property type="molecule type" value="Genomic_DNA"/>
</dbReference>
<evidence type="ECO:0008006" key="2">
    <source>
        <dbReference type="Google" id="ProtNLM"/>
    </source>
</evidence>